<dbReference type="Pfam" id="PF03544">
    <property type="entry name" value="TonB_C"/>
    <property type="match status" value="1"/>
</dbReference>
<dbReference type="Proteomes" id="UP000215215">
    <property type="component" value="Unassembled WGS sequence"/>
</dbReference>
<evidence type="ECO:0000256" key="8">
    <source>
        <dbReference type="ARBA" id="ARBA00022989"/>
    </source>
</evidence>
<keyword evidence="8 10" id="KW-1133">Transmembrane helix</keyword>
<dbReference type="InterPro" id="IPR051045">
    <property type="entry name" value="TonB-dependent_transducer"/>
</dbReference>
<gene>
    <name evidence="12" type="ORF">CH333_04615</name>
</gene>
<dbReference type="AlphaFoldDB" id="A0A235BUQ9"/>
<dbReference type="GO" id="GO:0098797">
    <property type="term" value="C:plasma membrane protein complex"/>
    <property type="evidence" value="ECO:0007669"/>
    <property type="project" value="TreeGrafter"/>
</dbReference>
<keyword evidence="3" id="KW-0813">Transport</keyword>
<feature type="domain" description="TonB C-terminal" evidence="11">
    <location>
        <begin position="110"/>
        <end position="200"/>
    </location>
</feature>
<dbReference type="InterPro" id="IPR037682">
    <property type="entry name" value="TonB_C"/>
</dbReference>
<dbReference type="GO" id="GO:0015031">
    <property type="term" value="P:protein transport"/>
    <property type="evidence" value="ECO:0007669"/>
    <property type="project" value="UniProtKB-KW"/>
</dbReference>
<evidence type="ECO:0000256" key="1">
    <source>
        <dbReference type="ARBA" id="ARBA00004383"/>
    </source>
</evidence>
<reference evidence="12 13" key="1">
    <citation type="submission" date="2017-07" db="EMBL/GenBank/DDBJ databases">
        <title>Recovery of genomes from metagenomes via a dereplication, aggregation, and scoring strategy.</title>
        <authorList>
            <person name="Sieber C.M."/>
            <person name="Probst A.J."/>
            <person name="Sharrar A."/>
            <person name="Thomas B.C."/>
            <person name="Hess M."/>
            <person name="Tringe S.G."/>
            <person name="Banfield J.F."/>
        </authorList>
    </citation>
    <scope>NUCLEOTIDE SEQUENCE [LARGE SCALE GENOMIC DNA]</scope>
    <source>
        <strain evidence="12">JGI_Cruoil_03_44_89</strain>
    </source>
</reference>
<evidence type="ECO:0000256" key="4">
    <source>
        <dbReference type="ARBA" id="ARBA00022475"/>
    </source>
</evidence>
<keyword evidence="7" id="KW-0653">Protein transport</keyword>
<keyword evidence="9 10" id="KW-0472">Membrane</keyword>
<evidence type="ECO:0000313" key="12">
    <source>
        <dbReference type="EMBL" id="OYD15954.1"/>
    </source>
</evidence>
<evidence type="ECO:0000259" key="11">
    <source>
        <dbReference type="PROSITE" id="PS52015"/>
    </source>
</evidence>
<dbReference type="NCBIfam" id="TIGR01352">
    <property type="entry name" value="tonB_Cterm"/>
    <property type="match status" value="1"/>
</dbReference>
<evidence type="ECO:0000256" key="5">
    <source>
        <dbReference type="ARBA" id="ARBA00022519"/>
    </source>
</evidence>
<dbReference type="PROSITE" id="PS52015">
    <property type="entry name" value="TONB_CTD"/>
    <property type="match status" value="1"/>
</dbReference>
<keyword evidence="6 10" id="KW-0812">Transmembrane</keyword>
<name>A0A235BUQ9_UNCW3</name>
<evidence type="ECO:0000256" key="9">
    <source>
        <dbReference type="ARBA" id="ARBA00023136"/>
    </source>
</evidence>
<keyword evidence="4" id="KW-1003">Cell membrane</keyword>
<dbReference type="PANTHER" id="PTHR33446">
    <property type="entry name" value="PROTEIN TONB-RELATED"/>
    <property type="match status" value="1"/>
</dbReference>
<evidence type="ECO:0000256" key="3">
    <source>
        <dbReference type="ARBA" id="ARBA00022448"/>
    </source>
</evidence>
<accession>A0A235BUQ9</accession>
<dbReference type="EMBL" id="NOZQ01000095">
    <property type="protein sequence ID" value="OYD15954.1"/>
    <property type="molecule type" value="Genomic_DNA"/>
</dbReference>
<proteinExistence type="inferred from homology"/>
<dbReference type="GO" id="GO:0055085">
    <property type="term" value="P:transmembrane transport"/>
    <property type="evidence" value="ECO:0007669"/>
    <property type="project" value="InterPro"/>
</dbReference>
<evidence type="ECO:0000256" key="6">
    <source>
        <dbReference type="ARBA" id="ARBA00022692"/>
    </source>
</evidence>
<feature type="transmembrane region" description="Helical" evidence="10">
    <location>
        <begin position="12"/>
        <end position="33"/>
    </location>
</feature>
<comment type="caution">
    <text evidence="12">The sequence shown here is derived from an EMBL/GenBank/DDBJ whole genome shotgun (WGS) entry which is preliminary data.</text>
</comment>
<dbReference type="PANTHER" id="PTHR33446:SF2">
    <property type="entry name" value="PROTEIN TONB"/>
    <property type="match status" value="1"/>
</dbReference>
<evidence type="ECO:0000256" key="10">
    <source>
        <dbReference type="SAM" id="Phobius"/>
    </source>
</evidence>
<sequence length="200" mass="21939">MKESANIKEKGGGYLKIGWVCALAIAIVGALFIPECAPNPYTPKVEAGVIAIQLPPEMKQLAEPPPPKPKMPVEAETPEEVEQATIEPTDFTKFDKAPPPPPTGTPDFVAYDTEPVLVYMTEPKYPEIGRKAGVEGVVRLSLLLDTTGYVIDVKVTKSLNPAFDEAAVKAARTCRFTPAKQRDRTVKIWLAYTVRFKLKD</sequence>
<comment type="subcellular location">
    <subcellularLocation>
        <location evidence="1">Cell inner membrane</location>
        <topology evidence="1">Single-pass membrane protein</topology>
        <orientation evidence="1">Periplasmic side</orientation>
    </subcellularLocation>
</comment>
<dbReference type="GO" id="GO:0031992">
    <property type="term" value="F:energy transducer activity"/>
    <property type="evidence" value="ECO:0007669"/>
    <property type="project" value="TreeGrafter"/>
</dbReference>
<evidence type="ECO:0000313" key="13">
    <source>
        <dbReference type="Proteomes" id="UP000215215"/>
    </source>
</evidence>
<evidence type="ECO:0000256" key="2">
    <source>
        <dbReference type="ARBA" id="ARBA00006555"/>
    </source>
</evidence>
<protein>
    <recommendedName>
        <fullName evidence="11">TonB C-terminal domain-containing protein</fullName>
    </recommendedName>
</protein>
<organism evidence="12 13">
    <name type="scientific">candidate division WOR-3 bacterium JGI_Cruoil_03_44_89</name>
    <dbReference type="NCBI Taxonomy" id="1973748"/>
    <lineage>
        <taxon>Bacteria</taxon>
        <taxon>Bacteria division WOR-3</taxon>
    </lineage>
</organism>
<comment type="similarity">
    <text evidence="2">Belongs to the TonB family.</text>
</comment>
<dbReference type="SUPFAM" id="SSF74653">
    <property type="entry name" value="TolA/TonB C-terminal domain"/>
    <property type="match status" value="1"/>
</dbReference>
<dbReference type="InterPro" id="IPR006260">
    <property type="entry name" value="TonB/TolA_C"/>
</dbReference>
<dbReference type="Gene3D" id="3.30.1150.10">
    <property type="match status" value="1"/>
</dbReference>
<evidence type="ECO:0000256" key="7">
    <source>
        <dbReference type="ARBA" id="ARBA00022927"/>
    </source>
</evidence>
<keyword evidence="5" id="KW-0997">Cell inner membrane</keyword>